<reference evidence="2 3" key="1">
    <citation type="submission" date="2024-12" db="EMBL/GenBank/DDBJ databases">
        <title>The coexistence of Mycolicibacterium septicum and Mycolicibacterium nivoides in clinical samples.</title>
        <authorList>
            <person name="Wang C."/>
            <person name="Feng Y."/>
            <person name="Zong Z."/>
        </authorList>
    </citation>
    <scope>NUCLEOTIDE SEQUENCE [LARGE SCALE GENOMIC DNA]</scope>
    <source>
        <strain evidence="2 3">120309</strain>
    </source>
</reference>
<keyword evidence="3" id="KW-1185">Reference proteome</keyword>
<dbReference type="GeneID" id="300560329"/>
<dbReference type="EMBL" id="JBKBDD010000005">
    <property type="protein sequence ID" value="MFN6544642.1"/>
    <property type="molecule type" value="Genomic_DNA"/>
</dbReference>
<protein>
    <recommendedName>
        <fullName evidence="4">Integral membrane protein</fullName>
    </recommendedName>
</protein>
<keyword evidence="1" id="KW-0812">Transmembrane</keyword>
<feature type="transmembrane region" description="Helical" evidence="1">
    <location>
        <begin position="34"/>
        <end position="52"/>
    </location>
</feature>
<evidence type="ECO:0000313" key="3">
    <source>
        <dbReference type="Proteomes" id="UP001635816"/>
    </source>
</evidence>
<evidence type="ECO:0000313" key="2">
    <source>
        <dbReference type="EMBL" id="MFN6544642.1"/>
    </source>
</evidence>
<sequence length="147" mass="15354">MAEVELVALVAVDVAVAVAAPVTAAALSTYCPLQIGAALVGVWTFLMVWRIQHGNSERERKRTAVRDAIVSAFVASYLVIVGWSLFARTDSGHLAGNLDPLAQTLLAHFTYLTGIVVAAHVGAGAVEAVGARRSGTQPDVVSEGTQE</sequence>
<evidence type="ECO:0000256" key="1">
    <source>
        <dbReference type="SAM" id="Phobius"/>
    </source>
</evidence>
<feature type="transmembrane region" description="Helical" evidence="1">
    <location>
        <begin position="106"/>
        <end position="126"/>
    </location>
</feature>
<gene>
    <name evidence="2" type="ORF">ACK4CT_15725</name>
</gene>
<name>A0ABW9L9P0_9MYCO</name>
<keyword evidence="1" id="KW-1133">Transmembrane helix</keyword>
<dbReference type="Proteomes" id="UP001635816">
    <property type="component" value="Unassembled WGS sequence"/>
</dbReference>
<evidence type="ECO:0008006" key="4">
    <source>
        <dbReference type="Google" id="ProtNLM"/>
    </source>
</evidence>
<feature type="transmembrane region" description="Helical" evidence="1">
    <location>
        <begin position="64"/>
        <end position="86"/>
    </location>
</feature>
<dbReference type="RefSeq" id="WP_124714074.1">
    <property type="nucleotide sequence ID" value="NZ_CP034072.1"/>
</dbReference>
<proteinExistence type="predicted"/>
<organism evidence="2 3">
    <name type="scientific">Mycolicibacterium nivoides</name>
    <dbReference type="NCBI Taxonomy" id="2487344"/>
    <lineage>
        <taxon>Bacteria</taxon>
        <taxon>Bacillati</taxon>
        <taxon>Actinomycetota</taxon>
        <taxon>Actinomycetes</taxon>
        <taxon>Mycobacteriales</taxon>
        <taxon>Mycobacteriaceae</taxon>
        <taxon>Mycolicibacterium</taxon>
    </lineage>
</organism>
<accession>A0ABW9L9P0</accession>
<keyword evidence="1" id="KW-0472">Membrane</keyword>
<comment type="caution">
    <text evidence="2">The sequence shown here is derived from an EMBL/GenBank/DDBJ whole genome shotgun (WGS) entry which is preliminary data.</text>
</comment>